<keyword evidence="2" id="KW-0378">Hydrolase</keyword>
<dbReference type="Proteomes" id="UP000192591">
    <property type="component" value="Unassembled WGS sequence"/>
</dbReference>
<dbReference type="Pfam" id="PF12697">
    <property type="entry name" value="Abhydrolase_6"/>
    <property type="match status" value="1"/>
</dbReference>
<dbReference type="SUPFAM" id="SSF53474">
    <property type="entry name" value="alpha/beta-Hydrolases"/>
    <property type="match status" value="1"/>
</dbReference>
<accession>A0A1V9AAA4</accession>
<dbReference type="GO" id="GO:0016787">
    <property type="term" value="F:hydrolase activity"/>
    <property type="evidence" value="ECO:0007669"/>
    <property type="project" value="UniProtKB-KW"/>
</dbReference>
<organism evidence="2 3">
    <name type="scientific">Saccharomonospora piscinae</name>
    <dbReference type="NCBI Taxonomy" id="687388"/>
    <lineage>
        <taxon>Bacteria</taxon>
        <taxon>Bacillati</taxon>
        <taxon>Actinomycetota</taxon>
        <taxon>Actinomycetes</taxon>
        <taxon>Pseudonocardiales</taxon>
        <taxon>Pseudonocardiaceae</taxon>
        <taxon>Saccharomonospora</taxon>
    </lineage>
</organism>
<dbReference type="EMBL" id="MWIH01000003">
    <property type="protein sequence ID" value="OQO93854.1"/>
    <property type="molecule type" value="Genomic_DNA"/>
</dbReference>
<gene>
    <name evidence="2" type="ORF">B1813_04860</name>
</gene>
<evidence type="ECO:0000313" key="3">
    <source>
        <dbReference type="Proteomes" id="UP000192591"/>
    </source>
</evidence>
<dbReference type="PANTHER" id="PTHR43194">
    <property type="entry name" value="HYDROLASE ALPHA/BETA FOLD FAMILY"/>
    <property type="match status" value="1"/>
</dbReference>
<reference evidence="2 3" key="1">
    <citation type="submission" date="2017-02" db="EMBL/GenBank/DDBJ databases">
        <title>Draft genome of Saccharomonospora sp. 154.</title>
        <authorList>
            <person name="Alonso-Carmona G.S."/>
            <person name="De La Haba R."/>
            <person name="Vera-Gargallo B."/>
            <person name="Sandoval-Trujillo A.H."/>
            <person name="Ramirez-Duran N."/>
            <person name="Ventosa A."/>
        </authorList>
    </citation>
    <scope>NUCLEOTIDE SEQUENCE [LARGE SCALE GENOMIC DNA]</scope>
    <source>
        <strain evidence="2 3">LRS4.154</strain>
    </source>
</reference>
<dbReference type="InterPro" id="IPR050228">
    <property type="entry name" value="Carboxylesterase_BioH"/>
</dbReference>
<keyword evidence="3" id="KW-1185">Reference proteome</keyword>
<dbReference type="Gene3D" id="3.40.50.1820">
    <property type="entry name" value="alpha/beta hydrolase"/>
    <property type="match status" value="1"/>
</dbReference>
<protein>
    <submittedName>
        <fullName evidence="2">Hydrolase</fullName>
    </submittedName>
</protein>
<dbReference type="AlphaFoldDB" id="A0A1V9AAA4"/>
<dbReference type="RefSeq" id="WP_081190781.1">
    <property type="nucleotide sequence ID" value="NZ_MWIH01000003.1"/>
</dbReference>
<dbReference type="STRING" id="1962155.B1813_04860"/>
<feature type="domain" description="AB hydrolase-1" evidence="1">
    <location>
        <begin position="8"/>
        <end position="222"/>
    </location>
</feature>
<evidence type="ECO:0000259" key="1">
    <source>
        <dbReference type="Pfam" id="PF12697"/>
    </source>
</evidence>
<evidence type="ECO:0000313" key="2">
    <source>
        <dbReference type="EMBL" id="OQO93854.1"/>
    </source>
</evidence>
<dbReference type="PANTHER" id="PTHR43194:SF2">
    <property type="entry name" value="PEROXISOMAL MEMBRANE PROTEIN LPX1"/>
    <property type="match status" value="1"/>
</dbReference>
<name>A0A1V9AAA4_SACPI</name>
<proteinExistence type="predicted"/>
<sequence length="239" mass="25058">MTGTVPVVLVPGMLCDAGLWEDVRGALGHPVVDVDLSAPSIGGMARQVLAATEGPFVLAGLSLGAIVGFEVLRLAPERVAGFCAMSTNAGAPTARQREQWAALDRFTAEGGFAEVVTERILPTMFATTEPPAERARTFLAMANRIGPEVFRAQLAAQATRTDAHEALAAVRAPALVLGGGADALCPESFHTAIATAIPGAERHTLPGAGHLLPLERPAELAALLGDWLRRFSFRKELHA</sequence>
<dbReference type="InterPro" id="IPR029058">
    <property type="entry name" value="AB_hydrolase_fold"/>
</dbReference>
<comment type="caution">
    <text evidence="2">The sequence shown here is derived from an EMBL/GenBank/DDBJ whole genome shotgun (WGS) entry which is preliminary data.</text>
</comment>
<dbReference type="InterPro" id="IPR000073">
    <property type="entry name" value="AB_hydrolase_1"/>
</dbReference>